<dbReference type="Gene3D" id="3.30.9.10">
    <property type="entry name" value="D-Amino Acid Oxidase, subunit A, domain 2"/>
    <property type="match status" value="1"/>
</dbReference>
<evidence type="ECO:0000256" key="3">
    <source>
        <dbReference type="ARBA" id="ARBA00022630"/>
    </source>
</evidence>
<dbReference type="GO" id="GO:0071949">
    <property type="term" value="F:FAD binding"/>
    <property type="evidence" value="ECO:0007669"/>
    <property type="project" value="InterPro"/>
</dbReference>
<dbReference type="SUPFAM" id="SSF52833">
    <property type="entry name" value="Thioredoxin-like"/>
    <property type="match status" value="1"/>
</dbReference>
<dbReference type="Gene3D" id="3.50.50.60">
    <property type="entry name" value="FAD/NAD(P)-binding domain"/>
    <property type="match status" value="1"/>
</dbReference>
<evidence type="ECO:0000259" key="6">
    <source>
        <dbReference type="Pfam" id="PF01494"/>
    </source>
</evidence>
<dbReference type="SUPFAM" id="SSF54373">
    <property type="entry name" value="FAD-linked reductases, C-terminal domain"/>
    <property type="match status" value="1"/>
</dbReference>
<keyword evidence="5" id="KW-0560">Oxidoreductase</keyword>
<gene>
    <name evidence="8" type="ORF">GV827_22090</name>
</gene>
<evidence type="ECO:0000259" key="7">
    <source>
        <dbReference type="Pfam" id="PF07976"/>
    </source>
</evidence>
<keyword evidence="9" id="KW-1185">Reference proteome</keyword>
<dbReference type="SUPFAM" id="SSF51905">
    <property type="entry name" value="FAD/NAD(P)-binding domain"/>
    <property type="match status" value="1"/>
</dbReference>
<dbReference type="PANTHER" id="PTHR43004:SF19">
    <property type="entry name" value="BINDING MONOOXYGENASE, PUTATIVE (JCVI)-RELATED"/>
    <property type="match status" value="1"/>
</dbReference>
<dbReference type="NCBIfam" id="NF006144">
    <property type="entry name" value="PRK08294.1"/>
    <property type="match status" value="1"/>
</dbReference>
<dbReference type="InterPro" id="IPR002938">
    <property type="entry name" value="FAD-bd"/>
</dbReference>
<feature type="domain" description="Phenol hydroxylase-like C-terminal dimerisation" evidence="7">
    <location>
        <begin position="435"/>
        <end position="620"/>
    </location>
</feature>
<dbReference type="InterPro" id="IPR050641">
    <property type="entry name" value="RIFMO-like"/>
</dbReference>
<comment type="similarity">
    <text evidence="2">Belongs to the PheA/TfdB FAD monooxygenase family.</text>
</comment>
<keyword evidence="8" id="KW-0503">Monooxygenase</keyword>
<dbReference type="RefSeq" id="WP_164356309.1">
    <property type="nucleotide sequence ID" value="NZ_JAABNT010000035.1"/>
</dbReference>
<protein>
    <submittedName>
        <fullName evidence="8">3-hydroxybenzoate 4-monooxygenase</fullName>
    </submittedName>
</protein>
<sequence length="624" mass="69273">MQYHLNGFRPGDPNLKPAAPARADTDIDVLIVGCGPAGLTLAAYLSNFPDIKTVIVERKDGPMEKGQADGVSCRSMEMFNCFGFAEKVMREAYWVNEATFWKPDPAEPSRIIRNGRVQDVEDGLSEMPHVILNQARVHDMYLDVMRKSPTRLEPLYSRQFVDLSVEEDDPDAPVSVTLERTDTGAKETLRARYVVGCDGARSGVRKAIGRSLDGDSAHQAWGVMDVLLNTDFPDIRFKSLIQSDTEGTVLIIPREGGYLARLYVELDKLNEDERVANRDLSLDDLIAAAGRIMAPYSLDVKEVAWWSIYEIGHRLTDKFDDVTAETAQKPRVFIAGDACHTHSPKAGQGMNVSMGDAFNLGWKLVTVLLGRMPDDLLHSYSGERQAVAQALIDFDHEWARIMSAPPQEREHDGQTLPKFQQYFIEHGRYTAGVSVRYGASRLTGDTTYQDLAQGFEIGMRFHSAHVVRLADAKQMHLGHVQKADARWLICAFAGEGSVAEQIAQLDTFSGQAAQIVDRFTPTGADPDQIIDLRAILQAHHHDAQISDMPAALRPVKGELGLQDYEKVFCADQRPAQNIYDLRGIDRETGCVVVVRPDQYVAQILPLDALDALESFCNGLFLPCA</sequence>
<evidence type="ECO:0000256" key="5">
    <source>
        <dbReference type="ARBA" id="ARBA00023002"/>
    </source>
</evidence>
<reference evidence="8 9" key="1">
    <citation type="submission" date="2020-01" db="EMBL/GenBank/DDBJ databases">
        <title>Sulfitobacter sediminilitoris sp. nov., isolated from a tidal flat.</title>
        <authorList>
            <person name="Park S."/>
            <person name="Yoon J.-H."/>
        </authorList>
    </citation>
    <scope>NUCLEOTIDE SEQUENCE [LARGE SCALE GENOMIC DNA]</scope>
    <source>
        <strain evidence="8 9">JBTF-M27</strain>
    </source>
</reference>
<dbReference type="InterPro" id="IPR036188">
    <property type="entry name" value="FAD/NAD-bd_sf"/>
</dbReference>
<dbReference type="AlphaFoldDB" id="A0A6P0CFU4"/>
<dbReference type="GO" id="GO:0016709">
    <property type="term" value="F:oxidoreductase activity, acting on paired donors, with incorporation or reduction of molecular oxygen, NAD(P)H as one donor, and incorporation of one atom of oxygen"/>
    <property type="evidence" value="ECO:0007669"/>
    <property type="project" value="UniProtKB-ARBA"/>
</dbReference>
<comment type="caution">
    <text evidence="8">The sequence shown here is derived from an EMBL/GenBank/DDBJ whole genome shotgun (WGS) entry which is preliminary data.</text>
</comment>
<dbReference type="InterPro" id="IPR036249">
    <property type="entry name" value="Thioredoxin-like_sf"/>
</dbReference>
<keyword evidence="3" id="KW-0285">Flavoprotein</keyword>
<dbReference type="Proteomes" id="UP000468591">
    <property type="component" value="Unassembled WGS sequence"/>
</dbReference>
<dbReference type="Gene3D" id="3.40.30.20">
    <property type="match status" value="1"/>
</dbReference>
<evidence type="ECO:0000256" key="2">
    <source>
        <dbReference type="ARBA" id="ARBA00007801"/>
    </source>
</evidence>
<dbReference type="Pfam" id="PF07976">
    <property type="entry name" value="Phe_hydrox_dim"/>
    <property type="match status" value="1"/>
</dbReference>
<evidence type="ECO:0000256" key="1">
    <source>
        <dbReference type="ARBA" id="ARBA00001974"/>
    </source>
</evidence>
<dbReference type="InterPro" id="IPR012941">
    <property type="entry name" value="Phe_hydrox_C_dim_dom"/>
</dbReference>
<feature type="domain" description="FAD-binding" evidence="6">
    <location>
        <begin position="27"/>
        <end position="394"/>
    </location>
</feature>
<evidence type="ECO:0000256" key="4">
    <source>
        <dbReference type="ARBA" id="ARBA00022827"/>
    </source>
</evidence>
<dbReference type="EMBL" id="JAABNT010000035">
    <property type="protein sequence ID" value="NEK25061.1"/>
    <property type="molecule type" value="Genomic_DNA"/>
</dbReference>
<organism evidence="8 9">
    <name type="scientific">Sulfitobacter sediminilitoris</name>
    <dbReference type="NCBI Taxonomy" id="2698830"/>
    <lineage>
        <taxon>Bacteria</taxon>
        <taxon>Pseudomonadati</taxon>
        <taxon>Pseudomonadota</taxon>
        <taxon>Alphaproteobacteria</taxon>
        <taxon>Rhodobacterales</taxon>
        <taxon>Roseobacteraceae</taxon>
        <taxon>Sulfitobacter</taxon>
    </lineage>
</organism>
<dbReference type="InterPro" id="IPR038220">
    <property type="entry name" value="PHOX_C_sf"/>
</dbReference>
<evidence type="ECO:0000313" key="8">
    <source>
        <dbReference type="EMBL" id="NEK25061.1"/>
    </source>
</evidence>
<proteinExistence type="inferred from homology"/>
<comment type="cofactor">
    <cofactor evidence="1">
        <name>FAD</name>
        <dbReference type="ChEBI" id="CHEBI:57692"/>
    </cofactor>
</comment>
<keyword evidence="4" id="KW-0274">FAD</keyword>
<dbReference type="PANTHER" id="PTHR43004">
    <property type="entry name" value="TRK SYSTEM POTASSIUM UPTAKE PROTEIN"/>
    <property type="match status" value="1"/>
</dbReference>
<evidence type="ECO:0000313" key="9">
    <source>
        <dbReference type="Proteomes" id="UP000468591"/>
    </source>
</evidence>
<dbReference type="CDD" id="cd02979">
    <property type="entry name" value="PHOX_C"/>
    <property type="match status" value="1"/>
</dbReference>
<dbReference type="PRINTS" id="PR00420">
    <property type="entry name" value="RNGMNOXGNASE"/>
</dbReference>
<accession>A0A6P0CFU4</accession>
<name>A0A6P0CFU4_9RHOB</name>
<dbReference type="Pfam" id="PF01494">
    <property type="entry name" value="FAD_binding_3"/>
    <property type="match status" value="1"/>
</dbReference>